<dbReference type="Pfam" id="PF12802">
    <property type="entry name" value="MarR_2"/>
    <property type="match status" value="1"/>
</dbReference>
<dbReference type="STRING" id="2074.BG845_02490"/>
<reference evidence="2 3" key="1">
    <citation type="submission" date="2016-09" db="EMBL/GenBank/DDBJ databases">
        <title>Pseudonocardia autotrophica DSM535, a candidate organism with high potential of specific P450 cytochromes.</title>
        <authorList>
            <person name="Grumaz C."/>
            <person name="Vainshtein Y."/>
            <person name="Kirstahler P."/>
            <person name="Sohn K."/>
        </authorList>
    </citation>
    <scope>NUCLEOTIDE SEQUENCE [LARGE SCALE GENOMIC DNA]</scope>
    <source>
        <strain evidence="2 3">DSM 535</strain>
    </source>
</reference>
<dbReference type="InterPro" id="IPR039422">
    <property type="entry name" value="MarR/SlyA-like"/>
</dbReference>
<dbReference type="InterPro" id="IPR036388">
    <property type="entry name" value="WH-like_DNA-bd_sf"/>
</dbReference>
<evidence type="ECO:0000313" key="3">
    <source>
        <dbReference type="Proteomes" id="UP000194360"/>
    </source>
</evidence>
<dbReference type="GO" id="GO:0006950">
    <property type="term" value="P:response to stress"/>
    <property type="evidence" value="ECO:0007669"/>
    <property type="project" value="TreeGrafter"/>
</dbReference>
<dbReference type="SMART" id="SM00347">
    <property type="entry name" value="HTH_MARR"/>
    <property type="match status" value="1"/>
</dbReference>
<feature type="domain" description="HTH marR-type" evidence="1">
    <location>
        <begin position="6"/>
        <end position="135"/>
    </location>
</feature>
<name>A0A1Y2MZY3_PSEAH</name>
<dbReference type="PANTHER" id="PTHR33164:SF43">
    <property type="entry name" value="HTH-TYPE TRANSCRIPTIONAL REPRESSOR YETL"/>
    <property type="match status" value="1"/>
</dbReference>
<evidence type="ECO:0000259" key="1">
    <source>
        <dbReference type="PROSITE" id="PS50995"/>
    </source>
</evidence>
<dbReference type="OrthoDB" id="4629660at2"/>
<sequence length="149" mass="15988">MRAEDGPALARSLTVLQLRVAARLRTALAAADASLEEWWVLDYVTAHPGRPTSEVAAHALLPAASMTKLVDRLVDTNAVYRKSDSSDRRRCLLFPTVRGLDRHARLRSAVDAEDAAIADLIGSEVLLDLGRAVDDAAGRLAPRGGQPIA</sequence>
<dbReference type="InterPro" id="IPR036390">
    <property type="entry name" value="WH_DNA-bd_sf"/>
</dbReference>
<gene>
    <name evidence="2" type="ORF">BG845_02490</name>
</gene>
<dbReference type="InterPro" id="IPR000835">
    <property type="entry name" value="HTH_MarR-typ"/>
</dbReference>
<dbReference type="PROSITE" id="PS50995">
    <property type="entry name" value="HTH_MARR_2"/>
    <property type="match status" value="1"/>
</dbReference>
<dbReference type="Gene3D" id="1.10.10.10">
    <property type="entry name" value="Winged helix-like DNA-binding domain superfamily/Winged helix DNA-binding domain"/>
    <property type="match status" value="1"/>
</dbReference>
<comment type="caution">
    <text evidence="2">The sequence shown here is derived from an EMBL/GenBank/DDBJ whole genome shotgun (WGS) entry which is preliminary data.</text>
</comment>
<proteinExistence type="predicted"/>
<dbReference type="SUPFAM" id="SSF46785">
    <property type="entry name" value="Winged helix' DNA-binding domain"/>
    <property type="match status" value="1"/>
</dbReference>
<keyword evidence="3" id="KW-1185">Reference proteome</keyword>
<dbReference type="EMBL" id="MIGB01000011">
    <property type="protein sequence ID" value="OSY40732.1"/>
    <property type="molecule type" value="Genomic_DNA"/>
</dbReference>
<dbReference type="GO" id="GO:0003700">
    <property type="term" value="F:DNA-binding transcription factor activity"/>
    <property type="evidence" value="ECO:0007669"/>
    <property type="project" value="InterPro"/>
</dbReference>
<evidence type="ECO:0000313" key="2">
    <source>
        <dbReference type="EMBL" id="OSY40732.1"/>
    </source>
</evidence>
<dbReference type="Proteomes" id="UP000194360">
    <property type="component" value="Unassembled WGS sequence"/>
</dbReference>
<dbReference type="PANTHER" id="PTHR33164">
    <property type="entry name" value="TRANSCRIPTIONAL REGULATOR, MARR FAMILY"/>
    <property type="match status" value="1"/>
</dbReference>
<dbReference type="RefSeq" id="WP_158092142.1">
    <property type="nucleotide sequence ID" value="NZ_AP018920.1"/>
</dbReference>
<protein>
    <submittedName>
        <fullName evidence="2">MarR family protein</fullName>
    </submittedName>
</protein>
<organism evidence="2 3">
    <name type="scientific">Pseudonocardia autotrophica</name>
    <name type="common">Amycolata autotrophica</name>
    <name type="synonym">Nocardia autotrophica</name>
    <dbReference type="NCBI Taxonomy" id="2074"/>
    <lineage>
        <taxon>Bacteria</taxon>
        <taxon>Bacillati</taxon>
        <taxon>Actinomycetota</taxon>
        <taxon>Actinomycetes</taxon>
        <taxon>Pseudonocardiales</taxon>
        <taxon>Pseudonocardiaceae</taxon>
        <taxon>Pseudonocardia</taxon>
    </lineage>
</organism>
<dbReference type="AlphaFoldDB" id="A0A1Y2MZY3"/>
<accession>A0A1Y2MZY3</accession>